<keyword evidence="1" id="KW-0472">Membrane</keyword>
<feature type="transmembrane region" description="Helical" evidence="1">
    <location>
        <begin position="91"/>
        <end position="112"/>
    </location>
</feature>
<dbReference type="PANTHER" id="PTHR37309">
    <property type="entry name" value="SLR0284 PROTEIN"/>
    <property type="match status" value="1"/>
</dbReference>
<dbReference type="InterPro" id="IPR007165">
    <property type="entry name" value="Phage_holin_4_2"/>
</dbReference>
<organism evidence="2 3">
    <name type="scientific">Candidatus Yanofskybacteria bacterium GW2011_GWA1_41_6</name>
    <dbReference type="NCBI Taxonomy" id="1619020"/>
    <lineage>
        <taxon>Bacteria</taxon>
        <taxon>Candidatus Yanofskyibacteriota</taxon>
    </lineage>
</organism>
<feature type="transmembrane region" description="Helical" evidence="1">
    <location>
        <begin position="55"/>
        <end position="79"/>
    </location>
</feature>
<gene>
    <name evidence="2" type="ORF">UU70_C0007G0001</name>
</gene>
<dbReference type="AlphaFoldDB" id="A0A0G0ZLF9"/>
<dbReference type="Pfam" id="PF04020">
    <property type="entry name" value="Phage_holin_4_2"/>
    <property type="match status" value="1"/>
</dbReference>
<sequence>MTSPIVRILGNILALYLAYLLVPGFVVNGTAWQWAVAGIVLALLNMTVKPILKALTFPIIILTLGLFTIVINALIVWMVDYAFPFVSVADLAALVWATIVIGIVNMIVSMAAKTVD</sequence>
<reference evidence="2 3" key="1">
    <citation type="journal article" date="2015" name="Nature">
        <title>rRNA introns, odd ribosomes, and small enigmatic genomes across a large radiation of phyla.</title>
        <authorList>
            <person name="Brown C.T."/>
            <person name="Hug L.A."/>
            <person name="Thomas B.C."/>
            <person name="Sharon I."/>
            <person name="Castelle C.J."/>
            <person name="Singh A."/>
            <person name="Wilkins M.J."/>
            <person name="Williams K.H."/>
            <person name="Banfield J.F."/>
        </authorList>
    </citation>
    <scope>NUCLEOTIDE SEQUENCE [LARGE SCALE GENOMIC DNA]</scope>
</reference>
<dbReference type="Proteomes" id="UP000034380">
    <property type="component" value="Unassembled WGS sequence"/>
</dbReference>
<evidence type="ECO:0008006" key="4">
    <source>
        <dbReference type="Google" id="ProtNLM"/>
    </source>
</evidence>
<accession>A0A0G0ZLF9</accession>
<proteinExistence type="predicted"/>
<feature type="transmembrane region" description="Helical" evidence="1">
    <location>
        <begin position="5"/>
        <end position="25"/>
    </location>
</feature>
<dbReference type="PANTHER" id="PTHR37309:SF1">
    <property type="entry name" value="SLR0284 PROTEIN"/>
    <property type="match status" value="1"/>
</dbReference>
<feature type="transmembrane region" description="Helical" evidence="1">
    <location>
        <begin position="31"/>
        <end position="48"/>
    </location>
</feature>
<evidence type="ECO:0000256" key="1">
    <source>
        <dbReference type="SAM" id="Phobius"/>
    </source>
</evidence>
<keyword evidence="1" id="KW-1133">Transmembrane helix</keyword>
<comment type="caution">
    <text evidence="2">The sequence shown here is derived from an EMBL/GenBank/DDBJ whole genome shotgun (WGS) entry which is preliminary data.</text>
</comment>
<evidence type="ECO:0000313" key="2">
    <source>
        <dbReference type="EMBL" id="KKS13808.1"/>
    </source>
</evidence>
<dbReference type="PATRIC" id="fig|1619020.3.peg.71"/>
<protein>
    <recommendedName>
        <fullName evidence="4">Integral membrane protein</fullName>
    </recommendedName>
</protein>
<dbReference type="EMBL" id="LCBQ01000007">
    <property type="protein sequence ID" value="KKS13808.1"/>
    <property type="molecule type" value="Genomic_DNA"/>
</dbReference>
<keyword evidence="1" id="KW-0812">Transmembrane</keyword>
<evidence type="ECO:0000313" key="3">
    <source>
        <dbReference type="Proteomes" id="UP000034380"/>
    </source>
</evidence>
<name>A0A0G0ZLF9_9BACT</name>